<evidence type="ECO:0000256" key="3">
    <source>
        <dbReference type="ARBA" id="ARBA00022833"/>
    </source>
</evidence>
<gene>
    <name evidence="7" type="ORF">TorRG33x02_003880</name>
</gene>
<feature type="compositionally biased region" description="Basic and acidic residues" evidence="5">
    <location>
        <begin position="177"/>
        <end position="191"/>
    </location>
</feature>
<dbReference type="SUPFAM" id="SSF57863">
    <property type="entry name" value="ArfGap/RecO-like zinc finger"/>
    <property type="match status" value="1"/>
</dbReference>
<dbReference type="PANTHER" id="PTHR46085">
    <property type="entry name" value="ARFGAP/RECO-RELATED"/>
    <property type="match status" value="1"/>
</dbReference>
<dbReference type="OrthoDB" id="6036at2759"/>
<dbReference type="InterPro" id="IPR037278">
    <property type="entry name" value="ARFGAP/RecO"/>
</dbReference>
<evidence type="ECO:0000256" key="2">
    <source>
        <dbReference type="ARBA" id="ARBA00022771"/>
    </source>
</evidence>
<feature type="region of interest" description="Disordered" evidence="5">
    <location>
        <begin position="521"/>
        <end position="543"/>
    </location>
</feature>
<organism evidence="7 8">
    <name type="scientific">Trema orientale</name>
    <name type="common">Charcoal tree</name>
    <name type="synonym">Celtis orientalis</name>
    <dbReference type="NCBI Taxonomy" id="63057"/>
    <lineage>
        <taxon>Eukaryota</taxon>
        <taxon>Viridiplantae</taxon>
        <taxon>Streptophyta</taxon>
        <taxon>Embryophyta</taxon>
        <taxon>Tracheophyta</taxon>
        <taxon>Spermatophyta</taxon>
        <taxon>Magnoliopsida</taxon>
        <taxon>eudicotyledons</taxon>
        <taxon>Gunneridae</taxon>
        <taxon>Pentapetalae</taxon>
        <taxon>rosids</taxon>
        <taxon>fabids</taxon>
        <taxon>Rosales</taxon>
        <taxon>Cannabaceae</taxon>
        <taxon>Trema</taxon>
    </lineage>
</organism>
<proteinExistence type="predicted"/>
<keyword evidence="3" id="KW-0862">Zinc</keyword>
<feature type="compositionally biased region" description="Polar residues" evidence="5">
    <location>
        <begin position="322"/>
        <end position="332"/>
    </location>
</feature>
<evidence type="ECO:0000259" key="6">
    <source>
        <dbReference type="PROSITE" id="PS50115"/>
    </source>
</evidence>
<feature type="domain" description="Arf-GAP" evidence="6">
    <location>
        <begin position="12"/>
        <end position="130"/>
    </location>
</feature>
<dbReference type="AlphaFoldDB" id="A0A2P5G1Z7"/>
<dbReference type="PRINTS" id="PR00405">
    <property type="entry name" value="REVINTRACTNG"/>
</dbReference>
<protein>
    <submittedName>
        <fullName evidence="7">Arf GTPase activating protein</fullName>
    </submittedName>
</protein>
<dbReference type="GO" id="GO:0008270">
    <property type="term" value="F:zinc ion binding"/>
    <property type="evidence" value="ECO:0007669"/>
    <property type="project" value="UniProtKB-KW"/>
</dbReference>
<feature type="region of interest" description="Disordered" evidence="5">
    <location>
        <begin position="294"/>
        <end position="332"/>
    </location>
</feature>
<dbReference type="InParanoid" id="A0A2P5G1Z7"/>
<dbReference type="SMART" id="SM00105">
    <property type="entry name" value="ArfGap"/>
    <property type="match status" value="1"/>
</dbReference>
<evidence type="ECO:0000256" key="4">
    <source>
        <dbReference type="PROSITE-ProRule" id="PRU00288"/>
    </source>
</evidence>
<dbReference type="FunCoup" id="A0A2P5G1Z7">
    <property type="interactions" value="606"/>
</dbReference>
<dbReference type="InterPro" id="IPR044820">
    <property type="entry name" value="AGD14-like"/>
</dbReference>
<name>A0A2P5G1Z7_TREOI</name>
<feature type="region of interest" description="Disordered" evidence="5">
    <location>
        <begin position="350"/>
        <end position="383"/>
    </location>
</feature>
<dbReference type="PANTHER" id="PTHR46085:SF16">
    <property type="entry name" value="ARFGAP_RECO-LIKE ZINC FINGER DOMAIN-CONTAINING PROTEIN"/>
    <property type="match status" value="1"/>
</dbReference>
<dbReference type="InterPro" id="IPR038508">
    <property type="entry name" value="ArfGAP_dom_sf"/>
</dbReference>
<evidence type="ECO:0000256" key="1">
    <source>
        <dbReference type="ARBA" id="ARBA00022723"/>
    </source>
</evidence>
<accession>A0A2P5G1Z7</accession>
<feature type="region of interest" description="Disordered" evidence="5">
    <location>
        <begin position="221"/>
        <end position="246"/>
    </location>
</feature>
<dbReference type="Gene3D" id="1.10.220.150">
    <property type="entry name" value="Arf GTPase activating protein"/>
    <property type="match status" value="1"/>
</dbReference>
<feature type="compositionally biased region" description="Gly residues" evidence="5">
    <location>
        <begin position="600"/>
        <end position="609"/>
    </location>
</feature>
<feature type="compositionally biased region" description="Basic and acidic residues" evidence="5">
    <location>
        <begin position="157"/>
        <end position="168"/>
    </location>
</feature>
<evidence type="ECO:0000256" key="5">
    <source>
        <dbReference type="SAM" id="MobiDB-lite"/>
    </source>
</evidence>
<feature type="region of interest" description="Disordered" evidence="5">
    <location>
        <begin position="574"/>
        <end position="642"/>
    </location>
</feature>
<dbReference type="CDD" id="cd08838">
    <property type="entry name" value="ArfGap_AGFG"/>
    <property type="match status" value="1"/>
</dbReference>
<feature type="compositionally biased region" description="Polar residues" evidence="5">
    <location>
        <begin position="627"/>
        <end position="636"/>
    </location>
</feature>
<evidence type="ECO:0000313" key="8">
    <source>
        <dbReference type="Proteomes" id="UP000237000"/>
    </source>
</evidence>
<sequence>MGNQFKEDDKIEKTIRGLLKLPENRRCINCNNLGPQYVCTTFFTFVCTNCSGVHREFTHRVKSVSVAKFTAEEVTALQVGGNERARQIYFKNWDPHRHSFPDGSNLHRLRDFIKHVYLDRKYTGERSTGLPRLRLSDKEASNEGGKVDTYRGGSRSSYDEDKYERSYAERSSPCGQTDDRSIKHYYDERRSPRYSRANSRHGGYRKSPVRFEIVDDRFRDEGFGSRRLSPGDSKLPNRNTSMDSSCSPVARSLKEVLGESAPTLQIGEESTNGNLVGHVNDNSQSLIDFSSEMETPDAAAISQTQVSSFNTSSSRPSFQSSAKENSSQAPSTNTLESLLFELSVPSALTGDDLSEAPGSDILSTNVPKHSSNDHQPQATSSDGTVVKVTEEWPFQNTLQHQPSPSFAARSGSIPQQTTLSIGDSNNESSFASLPHNAQGSLSVCAGQSSEAVSRPVQDASTGVETQLVETNYIGRKELPADLFTASYSSIVTPVPGWQTGPPHGMGFNYYPNTMSAPAFSNPARSTNPFDISDERSQFPSMASTQGAASYLSAPTGLGHASSFETYSSQLRAPQSTANASMMPPQSPSIESALSPCRPQGIGGFGGDGAVFGSINTTPQPNRRYPPSNITSQSSLMGGNPFG</sequence>
<keyword evidence="1" id="KW-0479">Metal-binding</keyword>
<dbReference type="InterPro" id="IPR001164">
    <property type="entry name" value="ArfGAP_dom"/>
</dbReference>
<feature type="compositionally biased region" description="Low complexity" evidence="5">
    <location>
        <begin position="307"/>
        <end position="321"/>
    </location>
</feature>
<evidence type="ECO:0000313" key="7">
    <source>
        <dbReference type="EMBL" id="POO04084.1"/>
    </source>
</evidence>
<dbReference type="FunFam" id="1.10.220.150:FF:000005">
    <property type="entry name" value="Arf-GAP domain and FG repeat-containing protein 1"/>
    <property type="match status" value="1"/>
</dbReference>
<feature type="compositionally biased region" description="Basic and acidic residues" evidence="5">
    <location>
        <begin position="134"/>
        <end position="149"/>
    </location>
</feature>
<keyword evidence="2 4" id="KW-0863">Zinc-finger</keyword>
<comment type="caution">
    <text evidence="7">The sequence shown here is derived from an EMBL/GenBank/DDBJ whole genome shotgun (WGS) entry which is preliminary data.</text>
</comment>
<keyword evidence="8" id="KW-1185">Reference proteome</keyword>
<feature type="region of interest" description="Disordered" evidence="5">
    <location>
        <begin position="129"/>
        <end position="204"/>
    </location>
</feature>
<dbReference type="Proteomes" id="UP000237000">
    <property type="component" value="Unassembled WGS sequence"/>
</dbReference>
<dbReference type="Pfam" id="PF01412">
    <property type="entry name" value="ArfGap"/>
    <property type="match status" value="1"/>
</dbReference>
<dbReference type="PROSITE" id="PS50115">
    <property type="entry name" value="ARFGAP"/>
    <property type="match status" value="1"/>
</dbReference>
<feature type="compositionally biased region" description="Polar residues" evidence="5">
    <location>
        <begin position="361"/>
        <end position="383"/>
    </location>
</feature>
<dbReference type="STRING" id="63057.A0A2P5G1Z7"/>
<feature type="region of interest" description="Disordered" evidence="5">
    <location>
        <begin position="398"/>
        <end position="419"/>
    </location>
</feature>
<dbReference type="EMBL" id="JXTC01000001">
    <property type="protein sequence ID" value="POO04084.1"/>
    <property type="molecule type" value="Genomic_DNA"/>
</dbReference>
<dbReference type="GO" id="GO:0005096">
    <property type="term" value="F:GTPase activator activity"/>
    <property type="evidence" value="ECO:0007669"/>
    <property type="project" value="InterPro"/>
</dbReference>
<feature type="compositionally biased region" description="Polar residues" evidence="5">
    <location>
        <begin position="236"/>
        <end position="246"/>
    </location>
</feature>
<reference evidence="8" key="1">
    <citation type="submission" date="2016-06" db="EMBL/GenBank/DDBJ databases">
        <title>Parallel loss of symbiosis genes in relatives of nitrogen-fixing non-legume Parasponia.</title>
        <authorList>
            <person name="Van Velzen R."/>
            <person name="Holmer R."/>
            <person name="Bu F."/>
            <person name="Rutten L."/>
            <person name="Van Zeijl A."/>
            <person name="Liu W."/>
            <person name="Santuari L."/>
            <person name="Cao Q."/>
            <person name="Sharma T."/>
            <person name="Shen D."/>
            <person name="Roswanjaya Y."/>
            <person name="Wardhani T."/>
            <person name="Kalhor M.S."/>
            <person name="Jansen J."/>
            <person name="Van den Hoogen J."/>
            <person name="Gungor B."/>
            <person name="Hartog M."/>
            <person name="Hontelez J."/>
            <person name="Verver J."/>
            <person name="Yang W.-C."/>
            <person name="Schijlen E."/>
            <person name="Repin R."/>
            <person name="Schilthuizen M."/>
            <person name="Schranz E."/>
            <person name="Heidstra R."/>
            <person name="Miyata K."/>
            <person name="Fedorova E."/>
            <person name="Kohlen W."/>
            <person name="Bisseling T."/>
            <person name="Smit S."/>
            <person name="Geurts R."/>
        </authorList>
    </citation>
    <scope>NUCLEOTIDE SEQUENCE [LARGE SCALE GENOMIC DNA]</scope>
    <source>
        <strain evidence="8">cv. RG33-2</strain>
    </source>
</reference>